<dbReference type="Pfam" id="PF14398">
    <property type="entry name" value="ATPgrasp_YheCD"/>
    <property type="match status" value="1"/>
</dbReference>
<organism evidence="1 2">
    <name type="scientific">Pseudovibrio japonicus</name>
    <dbReference type="NCBI Taxonomy" id="366534"/>
    <lineage>
        <taxon>Bacteria</taxon>
        <taxon>Pseudomonadati</taxon>
        <taxon>Pseudomonadota</taxon>
        <taxon>Alphaproteobacteria</taxon>
        <taxon>Hyphomicrobiales</taxon>
        <taxon>Stappiaceae</taxon>
        <taxon>Pseudovibrio</taxon>
    </lineage>
</organism>
<name>A0ABQ3EN44_9HYPH</name>
<dbReference type="EMBL" id="BMXE01000007">
    <property type="protein sequence ID" value="GHB43052.1"/>
    <property type="molecule type" value="Genomic_DNA"/>
</dbReference>
<gene>
    <name evidence="1" type="ORF">GCM10007094_35540</name>
</gene>
<accession>A0ABQ3EN44</accession>
<proteinExistence type="predicted"/>
<comment type="caution">
    <text evidence="1">The sequence shown here is derived from an EMBL/GenBank/DDBJ whole genome shotgun (WGS) entry which is preliminary data.</text>
</comment>
<sequence length="428" mass="47492">MVFSQGALERIGASEGEHLTFQIGACHRFSGKTAVTPERSASLGLPADVFDEYGLALVDGLHVRREGDTIHIGPTIGIMCSGKFDPERRHQQGMLAYAHDCGYIAYLFAPEDYNWASNTITGETMAGHRQPGLPLPSAIYNRIHTRSEEQKLRVGAVKNRMRALGAHIYNPGFFDKWEVHEHLIQGQKLRKYLPETHRAPTPELLKRILARHDSAYLKPVDGRGGKFLMRLSKLERGYRLQWLTGLSCLHADFVQLQDAFEFAFSHASVDQYLVQQSLDFSAFDGRAVDCRVQMHKDISGTWRCLMIAPRARAHGGISSQLEQGADLVDPEAYFRNAYGKQAADVQAAVEECAFAIANCMDDYHTSPIGELGLDIGVDKGGCPKLLEINAKPGRMIFLDPRHDEARTATLQASIDYGAYLSGFGRKAG</sequence>
<evidence type="ECO:0008006" key="3">
    <source>
        <dbReference type="Google" id="ProtNLM"/>
    </source>
</evidence>
<protein>
    <recommendedName>
        <fullName evidence="3">ATP-grasp domain-containing protein</fullName>
    </recommendedName>
</protein>
<evidence type="ECO:0000313" key="2">
    <source>
        <dbReference type="Proteomes" id="UP000637980"/>
    </source>
</evidence>
<evidence type="ECO:0000313" key="1">
    <source>
        <dbReference type="EMBL" id="GHB43052.1"/>
    </source>
</evidence>
<keyword evidence="2" id="KW-1185">Reference proteome</keyword>
<dbReference type="SUPFAM" id="SSF56059">
    <property type="entry name" value="Glutathione synthetase ATP-binding domain-like"/>
    <property type="match status" value="1"/>
</dbReference>
<dbReference type="InterPro" id="IPR026838">
    <property type="entry name" value="YheC/D"/>
</dbReference>
<dbReference type="Proteomes" id="UP000637980">
    <property type="component" value="Unassembled WGS sequence"/>
</dbReference>
<reference evidence="2" key="1">
    <citation type="journal article" date="2019" name="Int. J. Syst. Evol. Microbiol.">
        <title>The Global Catalogue of Microorganisms (GCM) 10K type strain sequencing project: providing services to taxonomists for standard genome sequencing and annotation.</title>
        <authorList>
            <consortium name="The Broad Institute Genomics Platform"/>
            <consortium name="The Broad Institute Genome Sequencing Center for Infectious Disease"/>
            <person name="Wu L."/>
            <person name="Ma J."/>
        </authorList>
    </citation>
    <scope>NUCLEOTIDE SEQUENCE [LARGE SCALE GENOMIC DNA]</scope>
    <source>
        <strain evidence="2">KCTC 12861</strain>
    </source>
</reference>